<dbReference type="Proteomes" id="UP000181942">
    <property type="component" value="Unassembled WGS sequence"/>
</dbReference>
<evidence type="ECO:0000256" key="1">
    <source>
        <dbReference type="SAM" id="MobiDB-lite"/>
    </source>
</evidence>
<evidence type="ECO:0000313" key="3">
    <source>
        <dbReference type="Proteomes" id="UP000181942"/>
    </source>
</evidence>
<gene>
    <name evidence="2" type="ORF">SAMN02787118_114132</name>
</gene>
<evidence type="ECO:0000313" key="2">
    <source>
        <dbReference type="EMBL" id="SFF97514.1"/>
    </source>
</evidence>
<protein>
    <submittedName>
        <fullName evidence="2">Uncharacterized protein</fullName>
    </submittedName>
</protein>
<dbReference type="EMBL" id="FONR01000014">
    <property type="protein sequence ID" value="SFF97514.1"/>
    <property type="molecule type" value="Genomic_DNA"/>
</dbReference>
<feature type="region of interest" description="Disordered" evidence="1">
    <location>
        <begin position="50"/>
        <end position="74"/>
    </location>
</feature>
<sequence>MQMEHEKRSSPHERMLAYLREGERLVEDSPHGAPGWDVVYRALSDAADQAEAGVGGDESATRNETGLHTGSIVW</sequence>
<reference evidence="2 3" key="1">
    <citation type="submission" date="2016-10" db="EMBL/GenBank/DDBJ databases">
        <authorList>
            <person name="de Groot N.N."/>
        </authorList>
    </citation>
    <scope>NUCLEOTIDE SEQUENCE [LARGE SCALE GENOMIC DNA]</scope>
    <source>
        <strain evidence="2 3">OK461</strain>
    </source>
</reference>
<accession>A0A1I2N0X2</accession>
<organism evidence="2 3">
    <name type="scientific">Streptomyces mirabilis</name>
    <dbReference type="NCBI Taxonomy" id="68239"/>
    <lineage>
        <taxon>Bacteria</taxon>
        <taxon>Bacillati</taxon>
        <taxon>Actinomycetota</taxon>
        <taxon>Actinomycetes</taxon>
        <taxon>Kitasatosporales</taxon>
        <taxon>Streptomycetaceae</taxon>
        <taxon>Streptomyces</taxon>
    </lineage>
</organism>
<name>A0A1I2N0X2_9ACTN</name>
<dbReference type="AlphaFoldDB" id="A0A1I2N0X2"/>
<proteinExistence type="predicted"/>